<protein>
    <recommendedName>
        <fullName evidence="3">Nitrogen regulatory protein P-II</fullName>
    </recommendedName>
</protein>
<name>C6LDY1_9FIRM</name>
<dbReference type="eggNOG" id="COG0347">
    <property type="taxonomic scope" value="Bacteria"/>
</dbReference>
<keyword evidence="2" id="KW-1185">Reference proteome</keyword>
<sequence length="231" mass="25662">MKSNMLAMRLLFTITDVKEAKKIEELLFQAHLPIYYQCRGQGTAKSELLDICGLSGRARLITVTILPQKLVDSIFTSLSQKYHITRKGMGIAGTIPITGIQEIVLKMMDEEMRRKLEENIERNEIEMNKDAMYTMVLTAVKEGYSDHVIDAALKAGAKGGSVIRGRRRGNEAIVQFLGISMQEEQEFVLVIVPKDKKADIMKSVSDSCGLKTPAKGVILSVPVEEIAGMEN</sequence>
<dbReference type="InterPro" id="IPR015867">
    <property type="entry name" value="N-reg_PII/ATP_PRibTrfase_C"/>
</dbReference>
<dbReference type="SUPFAM" id="SSF54913">
    <property type="entry name" value="GlnB-like"/>
    <property type="match status" value="1"/>
</dbReference>
<evidence type="ECO:0000313" key="2">
    <source>
        <dbReference type="Proteomes" id="UP000005561"/>
    </source>
</evidence>
<dbReference type="STRING" id="168384.SAMN05660368_01144"/>
<dbReference type="Proteomes" id="UP000005561">
    <property type="component" value="Unassembled WGS sequence"/>
</dbReference>
<dbReference type="AlphaFoldDB" id="C6LDY1"/>
<reference evidence="1" key="1">
    <citation type="submission" date="2009-07" db="EMBL/GenBank/DDBJ databases">
        <authorList>
            <person name="Weinstock G."/>
            <person name="Sodergren E."/>
            <person name="Clifton S."/>
            <person name="Fulton L."/>
            <person name="Fulton B."/>
            <person name="Courtney L."/>
            <person name="Fronick C."/>
            <person name="Harrison M."/>
            <person name="Strong C."/>
            <person name="Farmer C."/>
            <person name="Delahaunty K."/>
            <person name="Markovic C."/>
            <person name="Hall O."/>
            <person name="Minx P."/>
            <person name="Tomlinson C."/>
            <person name="Mitreva M."/>
            <person name="Nelson J."/>
            <person name="Hou S."/>
            <person name="Wollam A."/>
            <person name="Pepin K.H."/>
            <person name="Johnson M."/>
            <person name="Bhonagiri V."/>
            <person name="Nash W.E."/>
            <person name="Warren W."/>
            <person name="Chinwalla A."/>
            <person name="Mardis E.R."/>
            <person name="Wilson R.K."/>
        </authorList>
    </citation>
    <scope>NUCLEOTIDE SEQUENCE [LARGE SCALE GENOMIC DNA]</scope>
    <source>
        <strain evidence="1">DSM 14469</strain>
    </source>
</reference>
<accession>C6LDY1</accession>
<evidence type="ECO:0008006" key="3">
    <source>
        <dbReference type="Google" id="ProtNLM"/>
    </source>
</evidence>
<proteinExistence type="predicted"/>
<gene>
    <name evidence="1" type="ORF">BRYFOR_06830</name>
</gene>
<dbReference type="Gene3D" id="3.30.70.120">
    <property type="match status" value="1"/>
</dbReference>
<evidence type="ECO:0000313" key="1">
    <source>
        <dbReference type="EMBL" id="EET61185.1"/>
    </source>
</evidence>
<dbReference type="RefSeq" id="WP_006861623.1">
    <property type="nucleotide sequence ID" value="NZ_ACCL02000007.1"/>
</dbReference>
<dbReference type="OrthoDB" id="9803021at2"/>
<comment type="caution">
    <text evidence="1">The sequence shown here is derived from an EMBL/GenBank/DDBJ whole genome shotgun (WGS) entry which is preliminary data.</text>
</comment>
<dbReference type="EMBL" id="ACCL02000007">
    <property type="protein sequence ID" value="EET61185.1"/>
    <property type="molecule type" value="Genomic_DNA"/>
</dbReference>
<organism evidence="1 2">
    <name type="scientific">Marvinbryantia formatexigens DSM 14469</name>
    <dbReference type="NCBI Taxonomy" id="478749"/>
    <lineage>
        <taxon>Bacteria</taxon>
        <taxon>Bacillati</taxon>
        <taxon>Bacillota</taxon>
        <taxon>Clostridia</taxon>
        <taxon>Lachnospirales</taxon>
        <taxon>Lachnospiraceae</taxon>
        <taxon>Marvinbryantia</taxon>
    </lineage>
</organism>
<dbReference type="InterPro" id="IPR011322">
    <property type="entry name" value="N-reg_PII-like_a/b"/>
</dbReference>